<keyword evidence="2" id="KW-1185">Reference proteome</keyword>
<dbReference type="Proteomes" id="UP001194580">
    <property type="component" value="Unassembled WGS sequence"/>
</dbReference>
<evidence type="ECO:0000313" key="1">
    <source>
        <dbReference type="EMBL" id="KAG0249954.1"/>
    </source>
</evidence>
<gene>
    <name evidence="1" type="ORF">BGZ95_007354</name>
</gene>
<dbReference type="InterPro" id="IPR016181">
    <property type="entry name" value="Acyl_CoA_acyltransferase"/>
</dbReference>
<protein>
    <recommendedName>
        <fullName evidence="3">Acetyltransferase</fullName>
    </recommendedName>
</protein>
<comment type="caution">
    <text evidence="1">The sequence shown here is derived from an EMBL/GenBank/DDBJ whole genome shotgun (WGS) entry which is preliminary data.</text>
</comment>
<name>A0AAD4GZF8_9FUNG</name>
<organism evidence="1 2">
    <name type="scientific">Linnemannia exigua</name>
    <dbReference type="NCBI Taxonomy" id="604196"/>
    <lineage>
        <taxon>Eukaryota</taxon>
        <taxon>Fungi</taxon>
        <taxon>Fungi incertae sedis</taxon>
        <taxon>Mucoromycota</taxon>
        <taxon>Mortierellomycotina</taxon>
        <taxon>Mortierellomycetes</taxon>
        <taxon>Mortierellales</taxon>
        <taxon>Mortierellaceae</taxon>
        <taxon>Linnemannia</taxon>
    </lineage>
</organism>
<reference evidence="1" key="1">
    <citation type="journal article" date="2020" name="Fungal Divers.">
        <title>Resolving the Mortierellaceae phylogeny through synthesis of multi-gene phylogenetics and phylogenomics.</title>
        <authorList>
            <person name="Vandepol N."/>
            <person name="Liber J."/>
            <person name="Desiro A."/>
            <person name="Na H."/>
            <person name="Kennedy M."/>
            <person name="Barry K."/>
            <person name="Grigoriev I.V."/>
            <person name="Miller A.N."/>
            <person name="O'Donnell K."/>
            <person name="Stajich J.E."/>
            <person name="Bonito G."/>
        </authorList>
    </citation>
    <scope>NUCLEOTIDE SEQUENCE</scope>
    <source>
        <strain evidence="1">NRRL 28262</strain>
    </source>
</reference>
<dbReference type="Gene3D" id="3.40.630.30">
    <property type="match status" value="2"/>
</dbReference>
<sequence length="132" mass="14291">MTKDITIRNEKPCDLDTITRLTESAFESESHSTHTEQFIVKALRRADQLPISLLAIVDDAIVGHVAISPVTISSGLGCVLLGDPAFYGRFGFKAHPGLVLDGVPPEYFQVVSFGSEIPSGTVRYHEAFNASS</sequence>
<dbReference type="AlphaFoldDB" id="A0AAD4GZF8"/>
<proteinExistence type="predicted"/>
<dbReference type="EMBL" id="JAAAIL010003577">
    <property type="protein sequence ID" value="KAG0249954.1"/>
    <property type="molecule type" value="Genomic_DNA"/>
</dbReference>
<dbReference type="SUPFAM" id="SSF55729">
    <property type="entry name" value="Acyl-CoA N-acyltransferases (Nat)"/>
    <property type="match status" value="1"/>
</dbReference>
<accession>A0AAD4GZF8</accession>
<evidence type="ECO:0000313" key="2">
    <source>
        <dbReference type="Proteomes" id="UP001194580"/>
    </source>
</evidence>
<evidence type="ECO:0008006" key="3">
    <source>
        <dbReference type="Google" id="ProtNLM"/>
    </source>
</evidence>